<gene>
    <name evidence="2" type="ORF">FPZ41_37730</name>
</gene>
<feature type="compositionally biased region" description="Basic and acidic residues" evidence="1">
    <location>
        <begin position="66"/>
        <end position="80"/>
    </location>
</feature>
<feature type="compositionally biased region" description="Basic and acidic residues" evidence="1">
    <location>
        <begin position="10"/>
        <end position="41"/>
    </location>
</feature>
<feature type="compositionally biased region" description="Basic and acidic residues" evidence="1">
    <location>
        <begin position="113"/>
        <end position="136"/>
    </location>
</feature>
<comment type="caution">
    <text evidence="2">The sequence shown here is derived from an EMBL/GenBank/DDBJ whole genome shotgun (WGS) entry which is preliminary data.</text>
</comment>
<dbReference type="Proteomes" id="UP000373149">
    <property type="component" value="Unassembled WGS sequence"/>
</dbReference>
<name>A0A5N8X5Y5_9ACTN</name>
<accession>A0A5N8X5Y5</accession>
<evidence type="ECO:0000313" key="3">
    <source>
        <dbReference type="Proteomes" id="UP000373149"/>
    </source>
</evidence>
<proteinExistence type="predicted"/>
<sequence length="221" mass="23808">MNGDVGRPADAARRALRAARERDAQERDARERDEREAKAPTEQEVSPFPHGGGRTAPEEPAAQEARPGDVAREALRRAVRGEPVQGDTGGPEEPRAEGHTVEPTATPSPRPGDIAREALRAARQVRSEAKDEEAAPSRRTTGPASPRSRARRNPGSQERGGPVRELRELLAGAFEPPAAHEPGEATPRTPQRHDAPRHHDAPPQHEAPRPHGVPPPSHTSA</sequence>
<feature type="region of interest" description="Disordered" evidence="1">
    <location>
        <begin position="1"/>
        <end position="221"/>
    </location>
</feature>
<feature type="non-terminal residue" evidence="2">
    <location>
        <position position="221"/>
    </location>
</feature>
<organism evidence="2 3">
    <name type="scientific">Streptomyces acidicola</name>
    <dbReference type="NCBI Taxonomy" id="2596892"/>
    <lineage>
        <taxon>Bacteria</taxon>
        <taxon>Bacillati</taxon>
        <taxon>Actinomycetota</taxon>
        <taxon>Actinomycetes</taxon>
        <taxon>Kitasatosporales</taxon>
        <taxon>Streptomycetaceae</taxon>
        <taxon>Streptomyces</taxon>
    </lineage>
</organism>
<evidence type="ECO:0000256" key="1">
    <source>
        <dbReference type="SAM" id="MobiDB-lite"/>
    </source>
</evidence>
<feature type="compositionally biased region" description="Basic and acidic residues" evidence="1">
    <location>
        <begin position="191"/>
        <end position="209"/>
    </location>
</feature>
<dbReference type="EMBL" id="VMNX01000234">
    <property type="protein sequence ID" value="MPY53995.1"/>
    <property type="molecule type" value="Genomic_DNA"/>
</dbReference>
<keyword evidence="3" id="KW-1185">Reference proteome</keyword>
<protein>
    <submittedName>
        <fullName evidence="2">Uncharacterized protein</fullName>
    </submittedName>
</protein>
<reference evidence="2 3" key="1">
    <citation type="submission" date="2019-09" db="EMBL/GenBank/DDBJ databases">
        <authorList>
            <person name="Duangmal K."/>
            <person name="Teo W.F.A."/>
            <person name="Lipun K."/>
        </authorList>
    </citation>
    <scope>NUCLEOTIDE SEQUENCE [LARGE SCALE GENOMIC DNA]</scope>
    <source>
        <strain evidence="2 3">K1PN6</strain>
    </source>
</reference>
<feature type="compositionally biased region" description="Pro residues" evidence="1">
    <location>
        <begin position="211"/>
        <end position="221"/>
    </location>
</feature>
<dbReference type="AlphaFoldDB" id="A0A5N8X5Y5"/>
<evidence type="ECO:0000313" key="2">
    <source>
        <dbReference type="EMBL" id="MPY53995.1"/>
    </source>
</evidence>